<comment type="caution">
    <text evidence="1">The sequence shown here is derived from an EMBL/GenBank/DDBJ whole genome shotgun (WGS) entry which is preliminary data.</text>
</comment>
<dbReference type="Proteomes" id="UP001199644">
    <property type="component" value="Unassembled WGS sequence"/>
</dbReference>
<reference evidence="1" key="1">
    <citation type="submission" date="2021-12" db="EMBL/GenBank/DDBJ databases">
        <title>Prevalence of phenicol resistance gene fexA in Campylobacter isolated from poultry supply chain.</title>
        <authorList>
            <person name="Tang B."/>
            <person name="Zheng X."/>
            <person name="Lin J."/>
            <person name="Lin R."/>
            <person name="Yang H."/>
            <person name="Shen Z."/>
            <person name="Xia F."/>
        </authorList>
    </citation>
    <scope>NUCLEOTIDE SEQUENCE</scope>
    <source>
        <strain evidence="1">CJHN2011004</strain>
    </source>
</reference>
<gene>
    <name evidence="1" type="ORF">LZC39_14425</name>
</gene>
<evidence type="ECO:0000313" key="2">
    <source>
        <dbReference type="Proteomes" id="UP001199644"/>
    </source>
</evidence>
<proteinExistence type="predicted"/>
<evidence type="ECO:0000313" key="1">
    <source>
        <dbReference type="EMBL" id="MCH3853283.1"/>
    </source>
</evidence>
<dbReference type="AlphaFoldDB" id="A0AAW5EHC1"/>
<feature type="non-terminal residue" evidence="1">
    <location>
        <position position="71"/>
    </location>
</feature>
<dbReference type="EMBL" id="JAJUOL010000824">
    <property type="protein sequence ID" value="MCH3853283.1"/>
    <property type="molecule type" value="Genomic_DNA"/>
</dbReference>
<organism evidence="1 2">
    <name type="scientific">Campylobacter jejuni</name>
    <dbReference type="NCBI Taxonomy" id="197"/>
    <lineage>
        <taxon>Bacteria</taxon>
        <taxon>Pseudomonadati</taxon>
        <taxon>Campylobacterota</taxon>
        <taxon>Epsilonproteobacteria</taxon>
        <taxon>Campylobacterales</taxon>
        <taxon>Campylobacteraceae</taxon>
        <taxon>Campylobacter</taxon>
    </lineage>
</organism>
<sequence length="71" mass="8691">MMRKYSDKKNAQLQNYYKDRFYHAPHTQKLDVNESAFKQDYEVLKTEVDIINSFIELDFWVIEIKKEDNVK</sequence>
<accession>A0AAW5EHC1</accession>
<protein>
    <submittedName>
        <fullName evidence="1">NADH-quinone oxidoreductase subunit C</fullName>
    </submittedName>
</protein>
<name>A0AAW5EHC1_CAMJU</name>